<protein>
    <recommendedName>
        <fullName evidence="7">Enoyl-CoA hydratase</fullName>
    </recommendedName>
</protein>
<comment type="caution">
    <text evidence="5">The sequence shown here is derived from an EMBL/GenBank/DDBJ whole genome shotgun (WGS) entry which is preliminary data.</text>
</comment>
<evidence type="ECO:0000256" key="2">
    <source>
        <dbReference type="ARBA" id="ARBA00023098"/>
    </source>
</evidence>
<dbReference type="Gene3D" id="3.90.226.10">
    <property type="entry name" value="2-enoyl-CoA Hydratase, Chain A, domain 1"/>
    <property type="match status" value="1"/>
</dbReference>
<keyword evidence="3" id="KW-0456">Lyase</keyword>
<dbReference type="InterPro" id="IPR001753">
    <property type="entry name" value="Enoyl-CoA_hydra/iso"/>
</dbReference>
<dbReference type="CDD" id="cd06558">
    <property type="entry name" value="crotonase-like"/>
    <property type="match status" value="1"/>
</dbReference>
<evidence type="ECO:0000256" key="4">
    <source>
        <dbReference type="SAM" id="MobiDB-lite"/>
    </source>
</evidence>
<proteinExistence type="inferred from homology"/>
<dbReference type="PANTHER" id="PTHR11941:SF169">
    <property type="entry name" value="(7AS)-7A-METHYL-1,5-DIOXO-2,3,5,6,7,7A-HEXAHYDRO-1H-INDENE-CARBOXYL-COA HYDROLASE"/>
    <property type="match status" value="1"/>
</dbReference>
<name>A0A919URB0_9ACTN</name>
<dbReference type="Pfam" id="PF00378">
    <property type="entry name" value="ECH_1"/>
    <property type="match status" value="1"/>
</dbReference>
<dbReference type="PANTHER" id="PTHR11941">
    <property type="entry name" value="ENOYL-COA HYDRATASE-RELATED"/>
    <property type="match status" value="1"/>
</dbReference>
<dbReference type="InterPro" id="IPR029045">
    <property type="entry name" value="ClpP/crotonase-like_dom_sf"/>
</dbReference>
<evidence type="ECO:0000313" key="5">
    <source>
        <dbReference type="EMBL" id="GIH27842.1"/>
    </source>
</evidence>
<dbReference type="RefSeq" id="WP_239162102.1">
    <property type="nucleotide sequence ID" value="NZ_BOOA01000065.1"/>
</dbReference>
<gene>
    <name evidence="5" type="ORF">Aph01nite_61520</name>
</gene>
<dbReference type="EMBL" id="BOOA01000065">
    <property type="protein sequence ID" value="GIH27842.1"/>
    <property type="molecule type" value="Genomic_DNA"/>
</dbReference>
<evidence type="ECO:0000313" key="6">
    <source>
        <dbReference type="Proteomes" id="UP000640052"/>
    </source>
</evidence>
<evidence type="ECO:0000256" key="3">
    <source>
        <dbReference type="ARBA" id="ARBA00023239"/>
    </source>
</evidence>
<evidence type="ECO:0008006" key="7">
    <source>
        <dbReference type="Google" id="ProtNLM"/>
    </source>
</evidence>
<feature type="region of interest" description="Disordered" evidence="4">
    <location>
        <begin position="26"/>
        <end position="45"/>
    </location>
</feature>
<keyword evidence="6" id="KW-1185">Reference proteome</keyword>
<feature type="compositionally biased region" description="Basic and acidic residues" evidence="4">
    <location>
        <begin position="30"/>
        <end position="45"/>
    </location>
</feature>
<comment type="similarity">
    <text evidence="1">Belongs to the enoyl-CoA hydratase/isomerase family.</text>
</comment>
<dbReference type="Gene3D" id="1.20.58.1300">
    <property type="match status" value="1"/>
</dbReference>
<organism evidence="5 6">
    <name type="scientific">Acrocarpospora phusangensis</name>
    <dbReference type="NCBI Taxonomy" id="1070424"/>
    <lineage>
        <taxon>Bacteria</taxon>
        <taxon>Bacillati</taxon>
        <taxon>Actinomycetota</taxon>
        <taxon>Actinomycetes</taxon>
        <taxon>Streptosporangiales</taxon>
        <taxon>Streptosporangiaceae</taxon>
        <taxon>Acrocarpospora</taxon>
    </lineage>
</organism>
<dbReference type="SUPFAM" id="SSF52096">
    <property type="entry name" value="ClpP/crotonase"/>
    <property type="match status" value="1"/>
</dbReference>
<reference evidence="5" key="1">
    <citation type="submission" date="2021-01" db="EMBL/GenBank/DDBJ databases">
        <title>Whole genome shotgun sequence of Acrocarpospora phusangensis NBRC 108782.</title>
        <authorList>
            <person name="Komaki H."/>
            <person name="Tamura T."/>
        </authorList>
    </citation>
    <scope>NUCLEOTIDE SEQUENCE</scope>
    <source>
        <strain evidence="5">NBRC 108782</strain>
    </source>
</reference>
<dbReference type="Proteomes" id="UP000640052">
    <property type="component" value="Unassembled WGS sequence"/>
</dbReference>
<dbReference type="GO" id="GO:0006635">
    <property type="term" value="P:fatty acid beta-oxidation"/>
    <property type="evidence" value="ECO:0007669"/>
    <property type="project" value="TreeGrafter"/>
</dbReference>
<accession>A0A919URB0</accession>
<keyword evidence="2" id="KW-0443">Lipid metabolism</keyword>
<dbReference type="AlphaFoldDB" id="A0A919URB0"/>
<dbReference type="GO" id="GO:0016829">
    <property type="term" value="F:lyase activity"/>
    <property type="evidence" value="ECO:0007669"/>
    <property type="project" value="UniProtKB-KW"/>
</dbReference>
<evidence type="ECO:0000256" key="1">
    <source>
        <dbReference type="ARBA" id="ARBA00005254"/>
    </source>
</evidence>
<sequence>MTAVGVEGLAVQLAGEIGAGEEALAALPPPEERDPDARARAAEAHRVNRRARTRFLRRHAERVYRELTDDLRIHRTLDDLLGVTAERYPGLVPTPAQITEERSRTQSRKEGREIDQGIFLGEILRLPRAGAHLLAAQQAPTEHALRLLDDFRRTGEAGLETVHLLRRDGVGYLTVHNTRYLNAEDDQLGQDMETAVDLVLLDDAVHVGVVRGGAMTHPRYRDRRVFNSGMNLTHLYNGQISYVGFVLGREVGYINKIFRGGTIAGRPVEKPWVAAVDSFAIGGGMQLLLVFDHVVACDDSYFSLPAVQEGIVPGAANLRLPRLVGGRLARQLLLGGDRIPADDPRARLWCDSVMPADAMEAAVAEAAGRLDSAAVVSNRRMLRLAEEPDTLFQRYLAAFAVEQVQRMYSQDVLERLEMAWVRRHR</sequence>